<dbReference type="Proteomes" id="UP000662747">
    <property type="component" value="Chromosome"/>
</dbReference>
<dbReference type="EMBL" id="CP071090">
    <property type="protein sequence ID" value="QSQ25508.1"/>
    <property type="molecule type" value="Genomic_DNA"/>
</dbReference>
<dbReference type="RefSeq" id="WP_206727063.1">
    <property type="nucleotide sequence ID" value="NZ_CP071090.1"/>
</dbReference>
<organism evidence="1 2">
    <name type="scientific">Pyxidicoccus parkwayensis</name>
    <dbReference type="NCBI Taxonomy" id="2813578"/>
    <lineage>
        <taxon>Bacteria</taxon>
        <taxon>Pseudomonadati</taxon>
        <taxon>Myxococcota</taxon>
        <taxon>Myxococcia</taxon>
        <taxon>Myxococcales</taxon>
        <taxon>Cystobacterineae</taxon>
        <taxon>Myxococcaceae</taxon>
        <taxon>Pyxidicoccus</taxon>
    </lineage>
</organism>
<reference evidence="1 2" key="1">
    <citation type="submission" date="2021-02" db="EMBL/GenBank/DDBJ databases">
        <title>De Novo genome assembly of isolated myxobacteria.</title>
        <authorList>
            <person name="Stevens D.C."/>
        </authorList>
    </citation>
    <scope>NUCLEOTIDE SEQUENCE [LARGE SCALE GENOMIC DNA]</scope>
    <source>
        <strain evidence="2">SCPEA02</strain>
    </source>
</reference>
<evidence type="ECO:0000313" key="1">
    <source>
        <dbReference type="EMBL" id="QSQ25508.1"/>
    </source>
</evidence>
<protein>
    <submittedName>
        <fullName evidence="1">Phospholipase</fullName>
    </submittedName>
</protein>
<sequence>MRSVVLGIVAMGILAACGPGPEETSGGALGTQRSSLSITTEDQIVARLPSSSGANLGYCEYLPPGYLTSTQLYPAIIHLNGVGELGQSTTETDLYNVVTRNGALKNIRESTTWKTYFGQKQVMIFAPRGYDNYAPTEIRPFVEFIVANYRVDPKRIYLTGLSLGGWGAWRYAALYGNELAAVAPIAANIGAPGPTLTTLLDVPVWSTSSYGEASAQRSWLLAYTKNYGVYQQVSVTNPTSTVTYLFDKTTKLWTLQTGFVATGANLARFVVLPGSAHTGWGETYGQQSFWDWMLAQARP</sequence>
<keyword evidence="2" id="KW-1185">Reference proteome</keyword>
<dbReference type="Gene3D" id="3.40.50.1820">
    <property type="entry name" value="alpha/beta hydrolase"/>
    <property type="match status" value="1"/>
</dbReference>
<evidence type="ECO:0000313" key="2">
    <source>
        <dbReference type="Proteomes" id="UP000662747"/>
    </source>
</evidence>
<dbReference type="SUPFAM" id="SSF53474">
    <property type="entry name" value="alpha/beta-Hydrolases"/>
    <property type="match status" value="1"/>
</dbReference>
<accession>A0ABX7P4U0</accession>
<name>A0ABX7P4U0_9BACT</name>
<dbReference type="InterPro" id="IPR029058">
    <property type="entry name" value="AB_hydrolase_fold"/>
</dbReference>
<proteinExistence type="predicted"/>
<gene>
    <name evidence="1" type="ORF">JY651_11485</name>
</gene>
<dbReference type="PROSITE" id="PS51257">
    <property type="entry name" value="PROKAR_LIPOPROTEIN"/>
    <property type="match status" value="1"/>
</dbReference>